<keyword evidence="2" id="KW-0456">Lyase</keyword>
<dbReference type="OrthoDB" id="5973539at2759"/>
<evidence type="ECO:0000256" key="2">
    <source>
        <dbReference type="ARBA" id="ARBA00023239"/>
    </source>
</evidence>
<evidence type="ECO:0000256" key="1">
    <source>
        <dbReference type="ARBA" id="ARBA00022793"/>
    </source>
</evidence>
<organism evidence="4 5">
    <name type="scientific">Cryomyces minteri</name>
    <dbReference type="NCBI Taxonomy" id="331657"/>
    <lineage>
        <taxon>Eukaryota</taxon>
        <taxon>Fungi</taxon>
        <taxon>Dikarya</taxon>
        <taxon>Ascomycota</taxon>
        <taxon>Pezizomycotina</taxon>
        <taxon>Dothideomycetes</taxon>
        <taxon>Dothideomycetes incertae sedis</taxon>
        <taxon>Cryomyces</taxon>
    </lineage>
</organism>
<dbReference type="GO" id="GO:0004609">
    <property type="term" value="F:phosphatidylserine decarboxylase activity"/>
    <property type="evidence" value="ECO:0007669"/>
    <property type="project" value="InterPro"/>
</dbReference>
<evidence type="ECO:0000259" key="3">
    <source>
        <dbReference type="Pfam" id="PF12588"/>
    </source>
</evidence>
<evidence type="ECO:0000313" key="5">
    <source>
        <dbReference type="Proteomes" id="UP000308768"/>
    </source>
</evidence>
<keyword evidence="1" id="KW-0210">Decarboxylase</keyword>
<sequence length="480" mass="53755">MAFGAFWKRLSYRKLNIAIQAFSLVSVFFEGYDQGVMGSDKDIPTEHHVQRNPHLGKWLPSDHRVHKDWLGGVVEHVDNNSKELHPVLKEFKDLIEGNTRIYLQCRSMFDQLPNKKPYSNDPTGHRQVRDYEHMLQLLNHFLTTAPSWNDKSHRVGMVGLPINATFDWPMGTTSGFAFFLDPEVNAMFKKVLNAWGEYLQSPASAEVLGNDQSGWFSDHGVKDLTSVANLGKTSHKFDEMFVCDPSAEHHGFKSWDGFFTRLFREGIRPVASPDDPNVIANACESTPYNTAHGVKARDRFWIKSQPYSVIDMLAHDKLADQFVGGTIYQAFLSALSYHRWHSPVSGKIVKAFVKDGTYYSEPPFEDFTESHGALEEGETAAQGYITATATRAIIFIEADNSAIGLMAFIGVGMAEVSTCDITVKEGQHVEKGDQIGMFHFGGSTHCLMFRKGVNVQGFPKPGGEYNQPVRGEIARVKPSP</sequence>
<dbReference type="EMBL" id="NAJN01000253">
    <property type="protein sequence ID" value="TKA76122.1"/>
    <property type="molecule type" value="Genomic_DNA"/>
</dbReference>
<reference evidence="4 5" key="1">
    <citation type="submission" date="2017-03" db="EMBL/GenBank/DDBJ databases">
        <title>Genomes of endolithic fungi from Antarctica.</title>
        <authorList>
            <person name="Coleine C."/>
            <person name="Masonjones S."/>
            <person name="Stajich J.E."/>
        </authorList>
    </citation>
    <scope>NUCLEOTIDE SEQUENCE [LARGE SCALE GENOMIC DNA]</scope>
    <source>
        <strain evidence="4 5">CCFEE 5187</strain>
    </source>
</reference>
<proteinExistence type="predicted"/>
<protein>
    <recommendedName>
        <fullName evidence="3">L-tryptophan decarboxylase PsiD-like domain-containing protein</fullName>
    </recommendedName>
</protein>
<name>A0A4U0XGJ4_9PEZI</name>
<gene>
    <name evidence="4" type="ORF">B0A49_03670</name>
</gene>
<dbReference type="AlphaFoldDB" id="A0A4U0XGJ4"/>
<feature type="domain" description="L-tryptophan decarboxylase PsiD-like" evidence="3">
    <location>
        <begin position="85"/>
        <end position="224"/>
    </location>
</feature>
<dbReference type="Pfam" id="PF02666">
    <property type="entry name" value="PS_Dcarbxylase"/>
    <property type="match status" value="1"/>
</dbReference>
<dbReference type="InterPro" id="IPR003817">
    <property type="entry name" value="PS_Dcarbxylase"/>
</dbReference>
<evidence type="ECO:0000313" key="4">
    <source>
        <dbReference type="EMBL" id="TKA76122.1"/>
    </source>
</evidence>
<keyword evidence="5" id="KW-1185">Reference proteome</keyword>
<dbReference type="STRING" id="331657.A0A4U0XGJ4"/>
<dbReference type="Proteomes" id="UP000308768">
    <property type="component" value="Unassembled WGS sequence"/>
</dbReference>
<comment type="caution">
    <text evidence="4">The sequence shown here is derived from an EMBL/GenBank/DDBJ whole genome shotgun (WGS) entry which is preliminary data.</text>
</comment>
<dbReference type="GO" id="GO:0005739">
    <property type="term" value="C:mitochondrion"/>
    <property type="evidence" value="ECO:0007669"/>
    <property type="project" value="TreeGrafter"/>
</dbReference>
<dbReference type="PANTHER" id="PTHR10067:SF9">
    <property type="entry name" value="PHOSPHATIDYLSERINE DECARBOXYLASE FAMILY PROTEIN (AFU_ORTHOLOGUE AFUA_7G01730)"/>
    <property type="match status" value="1"/>
</dbReference>
<accession>A0A4U0XGJ4</accession>
<dbReference type="PANTHER" id="PTHR10067">
    <property type="entry name" value="PHOSPHATIDYLSERINE DECARBOXYLASE"/>
    <property type="match status" value="1"/>
</dbReference>
<dbReference type="GO" id="GO:0006646">
    <property type="term" value="P:phosphatidylethanolamine biosynthetic process"/>
    <property type="evidence" value="ECO:0007669"/>
    <property type="project" value="TreeGrafter"/>
</dbReference>
<dbReference type="Pfam" id="PF12588">
    <property type="entry name" value="PSDC"/>
    <property type="match status" value="1"/>
</dbReference>
<dbReference type="InterPro" id="IPR022237">
    <property type="entry name" value="PsiD-like"/>
</dbReference>